<proteinExistence type="predicted"/>
<dbReference type="EMBL" id="PELP01000275">
    <property type="protein sequence ID" value="RTH03092.1"/>
    <property type="molecule type" value="Genomic_DNA"/>
</dbReference>
<reference evidence="4 5" key="1">
    <citation type="journal article" date="2019" name="Extremophiles">
        <title>Biogeography of thermophiles and predominance of Thermus scotoductus in domestic water heaters.</title>
        <authorList>
            <person name="Wilpiszeski R.L."/>
            <person name="Zhang Z."/>
            <person name="House C.H."/>
        </authorList>
    </citation>
    <scope>NUCLEOTIDE SEQUENCE [LARGE SCALE GENOMIC DNA]</scope>
    <source>
        <strain evidence="3 5">16_S16</strain>
        <strain evidence="2 4">34_S34</strain>
    </source>
</reference>
<dbReference type="Proteomes" id="UP000288347">
    <property type="component" value="Unassembled WGS sequence"/>
</dbReference>
<evidence type="ECO:0000313" key="4">
    <source>
        <dbReference type="Proteomes" id="UP000286734"/>
    </source>
</evidence>
<dbReference type="Proteomes" id="UP000286734">
    <property type="component" value="Unassembled WGS sequence"/>
</dbReference>
<comment type="caution">
    <text evidence="3">The sequence shown here is derived from an EMBL/GenBank/DDBJ whole genome shotgun (WGS) entry which is preliminary data.</text>
</comment>
<gene>
    <name evidence="3" type="ORF">CSW29_06235</name>
    <name evidence="2" type="ORF">CSW47_09385</name>
</gene>
<feature type="region of interest" description="Disordered" evidence="1">
    <location>
        <begin position="1"/>
        <end position="69"/>
    </location>
</feature>
<name>A0A430UH57_THESC</name>
<evidence type="ECO:0000313" key="5">
    <source>
        <dbReference type="Proteomes" id="UP000288347"/>
    </source>
</evidence>
<evidence type="ECO:0000313" key="2">
    <source>
        <dbReference type="EMBL" id="RTH03092.1"/>
    </source>
</evidence>
<accession>A0A430UH57</accession>
<organism evidence="3 5">
    <name type="scientific">Thermus scotoductus</name>
    <dbReference type="NCBI Taxonomy" id="37636"/>
    <lineage>
        <taxon>Bacteria</taxon>
        <taxon>Thermotogati</taxon>
        <taxon>Deinococcota</taxon>
        <taxon>Deinococci</taxon>
        <taxon>Thermales</taxon>
        <taxon>Thermaceae</taxon>
        <taxon>Thermus</taxon>
    </lineage>
</organism>
<sequence length="69" mass="7570">MPSGKHPLKGEARPFRGGRRSPESDQAIRNLSEASLKGLRKRGRDLRRPGKGKRSPGVLGRGILEKKPS</sequence>
<dbReference type="EMBL" id="PEMH01000179">
    <property type="protein sequence ID" value="RTI00241.1"/>
    <property type="molecule type" value="Genomic_DNA"/>
</dbReference>
<evidence type="ECO:0000256" key="1">
    <source>
        <dbReference type="SAM" id="MobiDB-lite"/>
    </source>
</evidence>
<evidence type="ECO:0000313" key="3">
    <source>
        <dbReference type="EMBL" id="RTI00241.1"/>
    </source>
</evidence>
<protein>
    <submittedName>
        <fullName evidence="3">Uncharacterized protein</fullName>
    </submittedName>
</protein>
<dbReference type="AlphaFoldDB" id="A0A430UH57"/>
<feature type="compositionally biased region" description="Basic residues" evidence="1">
    <location>
        <begin position="38"/>
        <end position="54"/>
    </location>
</feature>